<dbReference type="OrthoDB" id="9813395at2"/>
<dbReference type="GO" id="GO:0047465">
    <property type="term" value="F:N-acylglucosamine-6-phosphate 2-epimerase activity"/>
    <property type="evidence" value="ECO:0007669"/>
    <property type="project" value="UniProtKB-EC"/>
</dbReference>
<dbReference type="GO" id="GO:0006053">
    <property type="term" value="P:N-acetylmannosamine catabolic process"/>
    <property type="evidence" value="ECO:0007669"/>
    <property type="project" value="TreeGrafter"/>
</dbReference>
<dbReference type="HOGENOM" id="CLU_520457_0_0_0"/>
<keyword evidence="9" id="KW-0614">Plasmid</keyword>
<accession>L0A8R0</accession>
<dbReference type="Proteomes" id="UP000010467">
    <property type="component" value="Plasmid pDEIPE01"/>
</dbReference>
<keyword evidence="10" id="KW-1185">Reference proteome</keyword>
<dbReference type="Pfam" id="PF04131">
    <property type="entry name" value="NanE"/>
    <property type="match status" value="1"/>
</dbReference>
<dbReference type="Gene3D" id="3.40.50.10490">
    <property type="entry name" value="Glucose-6-phosphate isomerase like protein, domain 1"/>
    <property type="match status" value="1"/>
</dbReference>
<dbReference type="SUPFAM" id="SSF51366">
    <property type="entry name" value="Ribulose-phoshate binding barrel"/>
    <property type="match status" value="1"/>
</dbReference>
<dbReference type="GO" id="GO:0019262">
    <property type="term" value="P:N-acetylneuraminate catabolic process"/>
    <property type="evidence" value="ECO:0007669"/>
    <property type="project" value="UniProtKB-UniRule"/>
</dbReference>
<dbReference type="KEGG" id="dpd:Deipe_4177"/>
<dbReference type="InterPro" id="IPR001347">
    <property type="entry name" value="SIS_dom"/>
</dbReference>
<comment type="function">
    <text evidence="2 7">Converts N-acetylmannosamine-6-phosphate (ManNAc-6-P) to N-acetylglucosamine-6-phosphate (GlcNAc-6-P).</text>
</comment>
<dbReference type="HAMAP" id="MF_00068">
    <property type="entry name" value="MurQ"/>
    <property type="match status" value="1"/>
</dbReference>
<evidence type="ECO:0000256" key="3">
    <source>
        <dbReference type="ARBA" id="ARBA00005081"/>
    </source>
</evidence>
<dbReference type="PATRIC" id="fig|937777.3.peg.4205"/>
<dbReference type="UniPathway" id="UPA00629">
    <property type="reaction ID" value="UER00682"/>
</dbReference>
<evidence type="ECO:0000259" key="8">
    <source>
        <dbReference type="PROSITE" id="PS51464"/>
    </source>
</evidence>
<comment type="miscellaneous">
    <text evidence="6">A lyase-type mechanism (elimination/hydration) is suggested for the cleavage of the lactyl ether bond of MurNAc 6-phosphate, with the formation of an alpha,beta-unsaturated aldehyde intermediate with (E)-stereochemistry, followed by the syn addition of water to give product.</text>
</comment>
<dbReference type="InterPro" id="IPR005486">
    <property type="entry name" value="Glucokinase_regulatory_CS"/>
</dbReference>
<geneLocation type="plasmid" evidence="9 10">
    <name>pDEIPE01</name>
</geneLocation>
<feature type="active site" description="Proton donor" evidence="6">
    <location>
        <position position="83"/>
    </location>
</feature>
<dbReference type="SUPFAM" id="SSF53697">
    <property type="entry name" value="SIS domain"/>
    <property type="match status" value="1"/>
</dbReference>
<dbReference type="CDD" id="cd05007">
    <property type="entry name" value="SIS_Etherase"/>
    <property type="match status" value="1"/>
</dbReference>
<dbReference type="PROSITE" id="PS51464">
    <property type="entry name" value="SIS"/>
    <property type="match status" value="1"/>
</dbReference>
<dbReference type="InterPro" id="IPR011060">
    <property type="entry name" value="RibuloseP-bd_barrel"/>
</dbReference>
<dbReference type="EMBL" id="CP003383">
    <property type="protein sequence ID" value="AFZ69542.1"/>
    <property type="molecule type" value="Genomic_DNA"/>
</dbReference>
<keyword evidence="5 7" id="KW-0119">Carbohydrate metabolism</keyword>
<evidence type="ECO:0000256" key="4">
    <source>
        <dbReference type="ARBA" id="ARBA00023235"/>
    </source>
</evidence>
<dbReference type="EC" id="5.1.3.9" evidence="7"/>
<feature type="domain" description="SIS" evidence="8">
    <location>
        <begin position="55"/>
        <end position="218"/>
    </location>
</feature>
<evidence type="ECO:0000313" key="10">
    <source>
        <dbReference type="Proteomes" id="UP000010467"/>
    </source>
</evidence>
<feature type="active site" evidence="6">
    <location>
        <position position="114"/>
    </location>
</feature>
<name>L0A8R0_DEIPD</name>
<evidence type="ECO:0000313" key="9">
    <source>
        <dbReference type="EMBL" id="AFZ69542.1"/>
    </source>
</evidence>
<dbReference type="AlphaFoldDB" id="L0A8R0"/>
<organism evidence="9 10">
    <name type="scientific">Deinococcus peraridilitoris (strain DSM 19664 / LMG 22246 / CIP 109416 / KR-200)</name>
    <dbReference type="NCBI Taxonomy" id="937777"/>
    <lineage>
        <taxon>Bacteria</taxon>
        <taxon>Thermotogati</taxon>
        <taxon>Deinococcota</taxon>
        <taxon>Deinococci</taxon>
        <taxon>Deinococcales</taxon>
        <taxon>Deinococcaceae</taxon>
        <taxon>Deinococcus</taxon>
    </lineage>
</organism>
<comment type="catalytic activity">
    <reaction evidence="1 7">
        <text>an N-acyl-D-glucosamine 6-phosphate = an N-acyl-D-mannosamine 6-phosphate</text>
        <dbReference type="Rhea" id="RHEA:23932"/>
        <dbReference type="ChEBI" id="CHEBI:57599"/>
        <dbReference type="ChEBI" id="CHEBI:57666"/>
        <dbReference type="EC" id="5.1.3.9"/>
    </reaction>
</comment>
<dbReference type="GO" id="GO:0005975">
    <property type="term" value="P:carbohydrate metabolic process"/>
    <property type="evidence" value="ECO:0007669"/>
    <property type="project" value="UniProtKB-UniRule"/>
</dbReference>
<evidence type="ECO:0000256" key="5">
    <source>
        <dbReference type="ARBA" id="ARBA00023277"/>
    </source>
</evidence>
<evidence type="ECO:0000256" key="6">
    <source>
        <dbReference type="HAMAP-Rule" id="MF_00068"/>
    </source>
</evidence>
<comment type="subunit">
    <text evidence="6">Homodimer.</text>
</comment>
<dbReference type="GO" id="GO:0097367">
    <property type="term" value="F:carbohydrate derivative binding"/>
    <property type="evidence" value="ECO:0007669"/>
    <property type="project" value="InterPro"/>
</dbReference>
<keyword evidence="4 7" id="KW-0413">Isomerase</keyword>
<comment type="catalytic activity">
    <reaction evidence="6">
        <text>N-acetyl-D-muramate 6-phosphate + H2O = N-acetyl-D-glucosamine 6-phosphate + (R)-lactate</text>
        <dbReference type="Rhea" id="RHEA:26410"/>
        <dbReference type="ChEBI" id="CHEBI:15377"/>
        <dbReference type="ChEBI" id="CHEBI:16004"/>
        <dbReference type="ChEBI" id="CHEBI:57513"/>
        <dbReference type="ChEBI" id="CHEBI:58722"/>
        <dbReference type="EC" id="4.2.1.126"/>
    </reaction>
</comment>
<dbReference type="CDD" id="cd04729">
    <property type="entry name" value="NanE"/>
    <property type="match status" value="1"/>
</dbReference>
<evidence type="ECO:0000256" key="1">
    <source>
        <dbReference type="ARBA" id="ARBA00000056"/>
    </source>
</evidence>
<proteinExistence type="inferred from homology"/>
<evidence type="ECO:0000256" key="2">
    <source>
        <dbReference type="ARBA" id="ARBA00002147"/>
    </source>
</evidence>
<dbReference type="PANTHER" id="PTHR36204:SF1">
    <property type="entry name" value="N-ACETYLMANNOSAMINE-6-PHOSPHATE 2-EPIMERASE-RELATED"/>
    <property type="match status" value="1"/>
</dbReference>
<dbReference type="Gene3D" id="1.10.8.1080">
    <property type="match status" value="1"/>
</dbReference>
<dbReference type="Gene3D" id="3.20.20.70">
    <property type="entry name" value="Aldolase class I"/>
    <property type="match status" value="1"/>
</dbReference>
<dbReference type="HAMAP" id="MF_01235">
    <property type="entry name" value="ManNAc6P_epimer"/>
    <property type="match status" value="1"/>
</dbReference>
<dbReference type="NCBIfam" id="NF002231">
    <property type="entry name" value="PRK01130.1"/>
    <property type="match status" value="1"/>
</dbReference>
<dbReference type="NCBIfam" id="NF003915">
    <property type="entry name" value="PRK05441.1"/>
    <property type="match status" value="1"/>
</dbReference>
<dbReference type="PANTHER" id="PTHR36204">
    <property type="entry name" value="N-ACETYLMANNOSAMINE-6-PHOSPHATE 2-EPIMERASE-RELATED"/>
    <property type="match status" value="1"/>
</dbReference>
<comment type="function">
    <text evidence="6">Specifically catalyzes the cleavage of the D-lactyl ether substituent of MurNAc 6-phosphate, producing GlcNAc 6-phosphate and D-lactate.</text>
</comment>
<comment type="pathway">
    <text evidence="6">Amino-sugar metabolism; N-acetylmuramate degradation.</text>
</comment>
<dbReference type="EC" id="4.2.1.126" evidence="6"/>
<gene>
    <name evidence="6" type="primary">murQ</name>
    <name evidence="7" type="synonym">nanE</name>
    <name evidence="9" type="ordered locus">Deipe_4177</name>
</gene>
<dbReference type="InterPro" id="IPR007260">
    <property type="entry name" value="NanE"/>
</dbReference>
<sequence length="523" mass="55799">MITTSLPTEQIEVRFADLDLLDERNLLERLLNDQEGAIRAVRASLPQLTAAAKAASERLRHGGRIVYAGAGTSGRLGMIDAAELTPTFSWPPERTVNLVAGGRDSFFAAVENAEDDVTTAEHHYLQANITEHDVILAVAASGTTPYVCRVLQLARQSGALTIGIANNPGTPVLGLSEHAVLLDTGPEVLSGSTRLKAGTAQKIALNLLSTTVMVQLGKVYQNLMVDLVATNEKLVNRANRLVQEAAQIEPQQAVTHLRQANWNVKTAIVTATQGVDAHCARALLDAHHGRLRSVLHQNTPNFPARPLPTGVIVSCQARADNPLHGPQFMRAMALAAAQAGAVGLRANGASDIRAIRDASNLPIIGIQKVFGSPYDVYITPDFGSARLAAQAGADIIAIDATHRPRPVPLPDLIRFIHEELGKFVMADISTSDEGMRAAEYGVDYVATTLSGYTSTSPTLPGPDVQLVQALASHLDIPIVAEGRIQTPHDIRAAREAGANAVVVGTAITNPREITRRLVHAWSE</sequence>
<dbReference type="InterPro" id="IPR005488">
    <property type="entry name" value="Etherase_MurQ"/>
</dbReference>
<dbReference type="UniPathway" id="UPA00342"/>
<reference evidence="10" key="1">
    <citation type="submission" date="2012-03" db="EMBL/GenBank/DDBJ databases">
        <title>Complete sequence of plasmid 1 of Deinococcus peraridilitoris DSM 19664.</title>
        <authorList>
            <person name="Lucas S."/>
            <person name="Copeland A."/>
            <person name="Lapidus A."/>
            <person name="Glavina del Rio T."/>
            <person name="Dalin E."/>
            <person name="Tice H."/>
            <person name="Bruce D."/>
            <person name="Goodwin L."/>
            <person name="Pitluck S."/>
            <person name="Peters L."/>
            <person name="Mikhailova N."/>
            <person name="Lu M."/>
            <person name="Kyrpides N."/>
            <person name="Mavromatis K."/>
            <person name="Ivanova N."/>
            <person name="Brettin T."/>
            <person name="Detter J.C."/>
            <person name="Han C."/>
            <person name="Larimer F."/>
            <person name="Land M."/>
            <person name="Hauser L."/>
            <person name="Markowitz V."/>
            <person name="Cheng J.-F."/>
            <person name="Hugenholtz P."/>
            <person name="Woyke T."/>
            <person name="Wu D."/>
            <person name="Pukall R."/>
            <person name="Steenblock K."/>
            <person name="Brambilla E."/>
            <person name="Klenk H.-P."/>
            <person name="Eisen J.A."/>
        </authorList>
    </citation>
    <scope>NUCLEOTIDE SEQUENCE [LARGE SCALE GENOMIC DNA]</scope>
    <source>
        <strain evidence="10">DSM 19664 / LMG 22246 / CIP 109416 / KR-200</strain>
        <plasmid evidence="10">Plasmid pDEIPE01</plasmid>
    </source>
</reference>
<dbReference type="NCBIfam" id="NF009222">
    <property type="entry name" value="PRK12570.1"/>
    <property type="match status" value="1"/>
</dbReference>
<evidence type="ECO:0000256" key="7">
    <source>
        <dbReference type="HAMAP-Rule" id="MF_01235"/>
    </source>
</evidence>
<dbReference type="GO" id="GO:0016835">
    <property type="term" value="F:carbon-oxygen lyase activity"/>
    <property type="evidence" value="ECO:0007669"/>
    <property type="project" value="UniProtKB-UniRule"/>
</dbReference>
<comment type="similarity">
    <text evidence="7">Belongs to the NanE family.</text>
</comment>
<dbReference type="InterPro" id="IPR046348">
    <property type="entry name" value="SIS_dom_sf"/>
</dbReference>
<dbReference type="GO" id="GO:0005829">
    <property type="term" value="C:cytosol"/>
    <property type="evidence" value="ECO:0007669"/>
    <property type="project" value="TreeGrafter"/>
</dbReference>
<dbReference type="RefSeq" id="WP_015231443.1">
    <property type="nucleotide sequence ID" value="NC_019789.1"/>
</dbReference>
<dbReference type="Pfam" id="PF22645">
    <property type="entry name" value="GKRP_SIS_N"/>
    <property type="match status" value="1"/>
</dbReference>
<comment type="similarity">
    <text evidence="6">Belongs to the GCKR-like family. MurNAc-6-P etherase subfamily.</text>
</comment>
<dbReference type="PROSITE" id="PS01272">
    <property type="entry name" value="GCKR"/>
    <property type="match status" value="1"/>
</dbReference>
<dbReference type="InterPro" id="IPR013785">
    <property type="entry name" value="Aldolase_TIM"/>
</dbReference>
<keyword evidence="6" id="KW-0456">Lyase</keyword>
<dbReference type="GO" id="GO:0097173">
    <property type="term" value="P:N-acetylmuramic acid catabolic process"/>
    <property type="evidence" value="ECO:0007669"/>
    <property type="project" value="UniProtKB-UniPathway"/>
</dbReference>
<protein>
    <recommendedName>
        <fullName evidence="6 7">Multifunctional fusion protein</fullName>
    </recommendedName>
    <domain>
        <recommendedName>
            <fullName evidence="6">N-acetylmuramic acid 6-phosphate etherase</fullName>
            <shortName evidence="6">MurNAc-6-P etherase</shortName>
            <ecNumber evidence="6">4.2.1.126</ecNumber>
        </recommendedName>
        <alternativeName>
            <fullName evidence="6">N-acetylmuramic acid 6-phosphate hydrolase</fullName>
        </alternativeName>
        <alternativeName>
            <fullName evidence="6">N-acetylmuramic acid 6-phosphate lyase</fullName>
        </alternativeName>
    </domain>
    <domain>
        <recommendedName>
            <fullName evidence="7">Putative N-acetylmannosamine-6-phosphate 2-epimerase</fullName>
            <ecNumber evidence="7">5.1.3.9</ecNumber>
        </recommendedName>
        <alternativeName>
            <fullName evidence="7">ManNAc-6-P epimerase</fullName>
        </alternativeName>
    </domain>
</protein>
<comment type="pathway">
    <text evidence="3 7">Amino-sugar metabolism; N-acetylneuraminate degradation; D-fructose 6-phosphate from N-acetylneuraminate: step 3/5.</text>
</comment>